<dbReference type="Proteomes" id="UP000625551">
    <property type="component" value="Unassembled WGS sequence"/>
</dbReference>
<evidence type="ECO:0000313" key="8">
    <source>
        <dbReference type="EMBL" id="MBD1398011.1"/>
    </source>
</evidence>
<dbReference type="InterPro" id="IPR051906">
    <property type="entry name" value="TolC-like"/>
</dbReference>
<sequence length="479" mass="54833">MNTYRSFVIPFMWWLYLAGIAVPATAQSGDSMRVLTMNALYEQVLAHHPLAAQADLLARQADQELRMARGSFDPVISSKYGEKEYTGKDYYTYWNSSLRVPLWFGPELIGGFERNRGQFLNPENNTPSNGLSYAGIAIPLGQGLFTDERRATVRQAQLLPRMAEAERLKLVNKLLLDVAKDYWDWLYYYNEVRVYQEALALAEVRTTAVNERARQGDLAAIDTVEARTEALNRRVLLSQALQQYNNSKLRIEMHLWGEDNQPLALSPNVIPSAAGTELDPLSPEDLQELLSAAKANHPDLVKLDLKGQQLEVERRFAADKLKPKLNVEYNLLQSDFYMTGDAFRTPYMRENYKLGISFSQPLFLRQERGKLQLTKLKQQDVVLQQSYTVRDIENGLEIVYNEWLALEEQIALQEQMVANARVLQAGEVVKFQSGESSIFLINAREQKLLEAQIKLYDLRSKYAKTKAQLYWSAGNMQRE</sequence>
<comment type="subcellular location">
    <subcellularLocation>
        <location evidence="1">Cell outer membrane</location>
    </subcellularLocation>
</comment>
<evidence type="ECO:0000256" key="5">
    <source>
        <dbReference type="ARBA" id="ARBA00022692"/>
    </source>
</evidence>
<dbReference type="InterPro" id="IPR003423">
    <property type="entry name" value="OMP_efflux"/>
</dbReference>
<dbReference type="Pfam" id="PF02321">
    <property type="entry name" value="OEP"/>
    <property type="match status" value="1"/>
</dbReference>
<evidence type="ECO:0000256" key="4">
    <source>
        <dbReference type="ARBA" id="ARBA00022452"/>
    </source>
</evidence>
<dbReference type="PANTHER" id="PTHR30026:SF20">
    <property type="entry name" value="OUTER MEMBRANE PROTEIN TOLC"/>
    <property type="match status" value="1"/>
</dbReference>
<evidence type="ECO:0000256" key="3">
    <source>
        <dbReference type="ARBA" id="ARBA00022448"/>
    </source>
</evidence>
<dbReference type="PANTHER" id="PTHR30026">
    <property type="entry name" value="OUTER MEMBRANE PROTEIN TOLC"/>
    <property type="match status" value="1"/>
</dbReference>
<evidence type="ECO:0000256" key="7">
    <source>
        <dbReference type="ARBA" id="ARBA00023237"/>
    </source>
</evidence>
<evidence type="ECO:0000256" key="1">
    <source>
        <dbReference type="ARBA" id="ARBA00004442"/>
    </source>
</evidence>
<proteinExistence type="inferred from homology"/>
<accession>A0ABR7XJA2</accession>
<dbReference type="Gene3D" id="1.20.1600.10">
    <property type="entry name" value="Outer membrane efflux proteins (OEP)"/>
    <property type="match status" value="1"/>
</dbReference>
<evidence type="ECO:0000256" key="2">
    <source>
        <dbReference type="ARBA" id="ARBA00007613"/>
    </source>
</evidence>
<evidence type="ECO:0000313" key="9">
    <source>
        <dbReference type="Proteomes" id="UP000625551"/>
    </source>
</evidence>
<evidence type="ECO:0000256" key="6">
    <source>
        <dbReference type="ARBA" id="ARBA00023136"/>
    </source>
</evidence>
<keyword evidence="7" id="KW-0998">Cell outer membrane</keyword>
<dbReference type="SUPFAM" id="SSF56954">
    <property type="entry name" value="Outer membrane efflux proteins (OEP)"/>
    <property type="match status" value="1"/>
</dbReference>
<comment type="caution">
    <text evidence="8">The sequence shown here is derived from an EMBL/GenBank/DDBJ whole genome shotgun (WGS) entry which is preliminary data.</text>
</comment>
<keyword evidence="9" id="KW-1185">Reference proteome</keyword>
<comment type="similarity">
    <text evidence="2">Belongs to the outer membrane factor (OMF) (TC 1.B.17) family.</text>
</comment>
<reference evidence="8 9" key="1">
    <citation type="submission" date="2020-09" db="EMBL/GenBank/DDBJ databases">
        <title>Genome sequencing and assembly of Pontibacter sp.</title>
        <authorList>
            <person name="Chhetri G."/>
        </authorList>
    </citation>
    <scope>NUCLEOTIDE SEQUENCE [LARGE SCALE GENOMIC DNA]</scope>
    <source>
        <strain evidence="8 9">JH31</strain>
    </source>
</reference>
<organism evidence="8 9">
    <name type="scientific">Pontibacter aquaedesilientis</name>
    <dbReference type="NCBI Taxonomy" id="2766980"/>
    <lineage>
        <taxon>Bacteria</taxon>
        <taxon>Pseudomonadati</taxon>
        <taxon>Bacteroidota</taxon>
        <taxon>Cytophagia</taxon>
        <taxon>Cytophagales</taxon>
        <taxon>Hymenobacteraceae</taxon>
        <taxon>Pontibacter</taxon>
    </lineage>
</organism>
<keyword evidence="6" id="KW-0472">Membrane</keyword>
<dbReference type="RefSeq" id="WP_191184165.1">
    <property type="nucleotide sequence ID" value="NZ_JACXAJ010000006.1"/>
</dbReference>
<dbReference type="EMBL" id="JACXAJ010000006">
    <property type="protein sequence ID" value="MBD1398011.1"/>
    <property type="molecule type" value="Genomic_DNA"/>
</dbReference>
<protein>
    <submittedName>
        <fullName evidence="8">TolC family protein</fullName>
    </submittedName>
</protein>
<keyword evidence="4" id="KW-1134">Transmembrane beta strand</keyword>
<keyword evidence="5" id="KW-0812">Transmembrane</keyword>
<gene>
    <name evidence="8" type="ORF">H9Q13_12610</name>
</gene>
<keyword evidence="3" id="KW-0813">Transport</keyword>
<name>A0ABR7XJA2_9BACT</name>